<dbReference type="GO" id="GO:0008270">
    <property type="term" value="F:zinc ion binding"/>
    <property type="evidence" value="ECO:0007669"/>
    <property type="project" value="TreeGrafter"/>
</dbReference>
<dbReference type="EMBL" id="UINC01099598">
    <property type="protein sequence ID" value="SVC58990.1"/>
    <property type="molecule type" value="Genomic_DNA"/>
</dbReference>
<reference evidence="2" key="1">
    <citation type="submission" date="2018-05" db="EMBL/GenBank/DDBJ databases">
        <authorList>
            <person name="Lanie J.A."/>
            <person name="Ng W.-L."/>
            <person name="Kazmierczak K.M."/>
            <person name="Andrzejewski T.M."/>
            <person name="Davidsen T.M."/>
            <person name="Wayne K.J."/>
            <person name="Tettelin H."/>
            <person name="Glass J.I."/>
            <person name="Rusch D."/>
            <person name="Podicherti R."/>
            <person name="Tsui H.-C.T."/>
            <person name="Winkler M.E."/>
        </authorList>
    </citation>
    <scope>NUCLEOTIDE SEQUENCE</scope>
</reference>
<dbReference type="InterPro" id="IPR004013">
    <property type="entry name" value="PHP_dom"/>
</dbReference>
<dbReference type="SUPFAM" id="SSF89550">
    <property type="entry name" value="PHP domain-like"/>
    <property type="match status" value="1"/>
</dbReference>
<accession>A0A382NE54</accession>
<dbReference type="Gene3D" id="3.20.20.140">
    <property type="entry name" value="Metal-dependent hydrolases"/>
    <property type="match status" value="1"/>
</dbReference>
<dbReference type="NCBIfam" id="NF004981">
    <property type="entry name" value="PRK06361.1"/>
    <property type="match status" value="1"/>
</dbReference>
<protein>
    <recommendedName>
        <fullName evidence="1">Polymerase/histidinol phosphatase N-terminal domain-containing protein</fullName>
    </recommendedName>
</protein>
<name>A0A382NE54_9ZZZZ</name>
<dbReference type="GO" id="GO:0005829">
    <property type="term" value="C:cytosol"/>
    <property type="evidence" value="ECO:0007669"/>
    <property type="project" value="TreeGrafter"/>
</dbReference>
<dbReference type="CDD" id="cd07432">
    <property type="entry name" value="PHP_HisPPase"/>
    <property type="match status" value="1"/>
</dbReference>
<proteinExistence type="predicted"/>
<dbReference type="InterPro" id="IPR016195">
    <property type="entry name" value="Pol/histidinol_Pase-like"/>
</dbReference>
<dbReference type="InterPro" id="IPR050243">
    <property type="entry name" value="PHP_phosphatase"/>
</dbReference>
<dbReference type="PANTHER" id="PTHR36928:SF1">
    <property type="entry name" value="PHOSPHATASE YCDX-RELATED"/>
    <property type="match status" value="1"/>
</dbReference>
<evidence type="ECO:0000259" key="1">
    <source>
        <dbReference type="SMART" id="SM00481"/>
    </source>
</evidence>
<sequence length="228" mass="24396">MYDFHTHTFLSDGVLSPIELIRRALVRGYKAIGVTDHVGFGNLEYVVKTLVADCANGTKRWDILAMPGVEITHVPKDDIDMVARMAKELGAKLVAVHGETIVEPVEPGTNEAAVRSAFVDVLAHPGLISYEVARLAAENGVYLEVSARKGHSLANGHVVNTAREAGAVTVLDSDAHEPEDLLTLDLVEKIAEGAGLNKEEAHALLQTNPQNLLAKLGFGPVPASDTRP</sequence>
<gene>
    <name evidence="2" type="ORF">METZ01_LOCUS311844</name>
</gene>
<dbReference type="InterPro" id="IPR003141">
    <property type="entry name" value="Pol/His_phosphatase_N"/>
</dbReference>
<dbReference type="AlphaFoldDB" id="A0A382NE54"/>
<evidence type="ECO:0000313" key="2">
    <source>
        <dbReference type="EMBL" id="SVC58990.1"/>
    </source>
</evidence>
<organism evidence="2">
    <name type="scientific">marine metagenome</name>
    <dbReference type="NCBI Taxonomy" id="408172"/>
    <lineage>
        <taxon>unclassified sequences</taxon>
        <taxon>metagenomes</taxon>
        <taxon>ecological metagenomes</taxon>
    </lineage>
</organism>
<dbReference type="PANTHER" id="PTHR36928">
    <property type="entry name" value="PHOSPHATASE YCDX-RELATED"/>
    <property type="match status" value="1"/>
</dbReference>
<feature type="domain" description="Polymerase/histidinol phosphatase N-terminal" evidence="1">
    <location>
        <begin position="2"/>
        <end position="75"/>
    </location>
</feature>
<dbReference type="GO" id="GO:0042578">
    <property type="term" value="F:phosphoric ester hydrolase activity"/>
    <property type="evidence" value="ECO:0007669"/>
    <property type="project" value="TreeGrafter"/>
</dbReference>
<dbReference type="SMART" id="SM00481">
    <property type="entry name" value="POLIIIAc"/>
    <property type="match status" value="1"/>
</dbReference>
<dbReference type="Pfam" id="PF02811">
    <property type="entry name" value="PHP"/>
    <property type="match status" value="1"/>
</dbReference>